<dbReference type="InterPro" id="IPR058257">
    <property type="entry name" value="CorA-like_dom"/>
</dbReference>
<dbReference type="GO" id="GO:0046873">
    <property type="term" value="F:metal ion transmembrane transporter activity"/>
    <property type="evidence" value="ECO:0007669"/>
    <property type="project" value="InterPro"/>
</dbReference>
<dbReference type="InterPro" id="IPR045863">
    <property type="entry name" value="CorA_TM1_TM2"/>
</dbReference>
<gene>
    <name evidence="7" type="ORF">HYFRA_00005554</name>
</gene>
<dbReference type="SUPFAM" id="SSF144083">
    <property type="entry name" value="Magnesium transport protein CorA, transmembrane region"/>
    <property type="match status" value="1"/>
</dbReference>
<dbReference type="GO" id="GO:0016020">
    <property type="term" value="C:membrane"/>
    <property type="evidence" value="ECO:0007669"/>
    <property type="project" value="UniProtKB-SubCell"/>
</dbReference>
<evidence type="ECO:0000313" key="7">
    <source>
        <dbReference type="EMBL" id="CAG8951752.1"/>
    </source>
</evidence>
<proteinExistence type="predicted"/>
<keyword evidence="4 5" id="KW-0472">Membrane</keyword>
<feature type="transmembrane region" description="Helical" evidence="5">
    <location>
        <begin position="411"/>
        <end position="430"/>
    </location>
</feature>
<feature type="transmembrane region" description="Helical" evidence="5">
    <location>
        <begin position="450"/>
        <end position="471"/>
    </location>
</feature>
<sequence length="488" mass="55352">MEDKTADLFSGWETYPHNLSFSALDIDANRCHTKLGRESEKLFLFDGGESELQVLQADPKAAIPEQSILSSSEQLLSYLGKPTTTRLFRIAQEHSWSQLLITEELFRKLMTALKVHPGFLDVVHVFGEKITASEESFTAFFSHLSPKPSNLPGCDYEIAYNIKYVARHMRNSLKDPFSIRETGVYHNYQIEPAKSTWILLNAPDTLGERLADAFADSKTSELLGQLRCHTLILLCLSENWRDYVNYLEANFSDLKMDRGFSSSLQHPVREGAITVDFADIRSLQIMTDKLKRLIHTLKLNRKLCAHLKTFSNHVKSLQSPQVARSFCQNEAIMDNYVFQNETQISQLESLVDRAQGVGFLIEHILDLRNAETNHNMNLAMHDISKQGVEENSLVRELTSQTTQDTKAMRTIAFISAIFLPATFLATFFGSNFFGFEDTKDGHSLTVASNIWIYVVTALAFSVVAVAIWYWWGSRRGSEPDKVNNVDMP</sequence>
<dbReference type="AlphaFoldDB" id="A0A9N9KTK0"/>
<evidence type="ECO:0000256" key="4">
    <source>
        <dbReference type="ARBA" id="ARBA00023136"/>
    </source>
</evidence>
<reference evidence="7" key="1">
    <citation type="submission" date="2021-07" db="EMBL/GenBank/DDBJ databases">
        <authorList>
            <person name="Durling M."/>
        </authorList>
    </citation>
    <scope>NUCLEOTIDE SEQUENCE</scope>
</reference>
<dbReference type="Proteomes" id="UP000696280">
    <property type="component" value="Unassembled WGS sequence"/>
</dbReference>
<evidence type="ECO:0000256" key="1">
    <source>
        <dbReference type="ARBA" id="ARBA00004141"/>
    </source>
</evidence>
<evidence type="ECO:0000259" key="6">
    <source>
        <dbReference type="Pfam" id="PF26616"/>
    </source>
</evidence>
<evidence type="ECO:0000256" key="5">
    <source>
        <dbReference type="SAM" id="Phobius"/>
    </source>
</evidence>
<keyword evidence="8" id="KW-1185">Reference proteome</keyword>
<evidence type="ECO:0000313" key="8">
    <source>
        <dbReference type="Proteomes" id="UP000696280"/>
    </source>
</evidence>
<keyword evidence="3 5" id="KW-1133">Transmembrane helix</keyword>
<comment type="caution">
    <text evidence="7">The sequence shown here is derived from an EMBL/GenBank/DDBJ whole genome shotgun (WGS) entry which is preliminary data.</text>
</comment>
<evidence type="ECO:0000256" key="3">
    <source>
        <dbReference type="ARBA" id="ARBA00022989"/>
    </source>
</evidence>
<name>A0A9N9KTK0_9HELO</name>
<evidence type="ECO:0000256" key="2">
    <source>
        <dbReference type="ARBA" id="ARBA00022692"/>
    </source>
</evidence>
<dbReference type="EMBL" id="CAJVRL010000044">
    <property type="protein sequence ID" value="CAG8951752.1"/>
    <property type="molecule type" value="Genomic_DNA"/>
</dbReference>
<dbReference type="Pfam" id="PF26616">
    <property type="entry name" value="CorA-like"/>
    <property type="match status" value="1"/>
</dbReference>
<dbReference type="InterPro" id="IPR002523">
    <property type="entry name" value="MgTranspt_CorA/ZnTranspt_ZntB"/>
</dbReference>
<organism evidence="7 8">
    <name type="scientific">Hymenoscyphus fraxineus</name>
    <dbReference type="NCBI Taxonomy" id="746836"/>
    <lineage>
        <taxon>Eukaryota</taxon>
        <taxon>Fungi</taxon>
        <taxon>Dikarya</taxon>
        <taxon>Ascomycota</taxon>
        <taxon>Pezizomycotina</taxon>
        <taxon>Leotiomycetes</taxon>
        <taxon>Helotiales</taxon>
        <taxon>Helotiaceae</taxon>
        <taxon>Hymenoscyphus</taxon>
    </lineage>
</organism>
<feature type="domain" description="CorA-like transporter" evidence="6">
    <location>
        <begin position="11"/>
        <end position="254"/>
    </location>
</feature>
<protein>
    <recommendedName>
        <fullName evidence="6">CorA-like transporter domain-containing protein</fullName>
    </recommendedName>
</protein>
<dbReference type="OrthoDB" id="5396681at2759"/>
<comment type="subcellular location">
    <subcellularLocation>
        <location evidence="1">Membrane</location>
        <topology evidence="1">Multi-pass membrane protein</topology>
    </subcellularLocation>
</comment>
<dbReference type="Gene3D" id="1.20.58.340">
    <property type="entry name" value="Magnesium transport protein CorA, transmembrane region"/>
    <property type="match status" value="1"/>
</dbReference>
<dbReference type="Pfam" id="PF01544">
    <property type="entry name" value="CorA"/>
    <property type="match status" value="1"/>
</dbReference>
<accession>A0A9N9KTK0</accession>
<keyword evidence="2 5" id="KW-0812">Transmembrane</keyword>